<dbReference type="KEGG" id="ddz:DSYM_27100"/>
<evidence type="ECO:0000256" key="8">
    <source>
        <dbReference type="ARBA" id="ARBA00022840"/>
    </source>
</evidence>
<dbReference type="AlphaFoldDB" id="A0A809S722"/>
<keyword evidence="7 11" id="KW-0418">Kinase</keyword>
<dbReference type="UniPathway" id="UPA00053">
    <property type="reaction ID" value="UER00088"/>
</dbReference>
<comment type="cofactor">
    <cofactor evidence="11">
        <name>Mg(2+)</name>
        <dbReference type="ChEBI" id="CHEBI:18420"/>
    </cofactor>
    <text evidence="11">Binds 1 Mg(2+) ion per subunit.</text>
</comment>
<evidence type="ECO:0000256" key="10">
    <source>
        <dbReference type="ARBA" id="ARBA00048567"/>
    </source>
</evidence>
<dbReference type="PANTHER" id="PTHR21087:SF16">
    <property type="entry name" value="SHIKIMATE KINASE 1, CHLOROPLASTIC"/>
    <property type="match status" value="1"/>
</dbReference>
<dbReference type="GO" id="GO:0005829">
    <property type="term" value="C:cytosol"/>
    <property type="evidence" value="ECO:0007669"/>
    <property type="project" value="TreeGrafter"/>
</dbReference>
<keyword evidence="8 11" id="KW-0067">ATP-binding</keyword>
<dbReference type="CDD" id="cd00464">
    <property type="entry name" value="SK"/>
    <property type="match status" value="1"/>
</dbReference>
<gene>
    <name evidence="11" type="primary">aroK</name>
    <name evidence="12" type="ORF">DSYM_27100</name>
</gene>
<evidence type="ECO:0000313" key="13">
    <source>
        <dbReference type="Proteomes" id="UP000662914"/>
    </source>
</evidence>
<protein>
    <recommendedName>
        <fullName evidence="3 11">Shikimate kinase</fullName>
        <shortName evidence="11">SK</shortName>
        <ecNumber evidence="3 11">2.7.1.71</ecNumber>
    </recommendedName>
</protein>
<dbReference type="GO" id="GO:0005524">
    <property type="term" value="F:ATP binding"/>
    <property type="evidence" value="ECO:0007669"/>
    <property type="project" value="UniProtKB-UniRule"/>
</dbReference>
<dbReference type="PRINTS" id="PR01100">
    <property type="entry name" value="SHIKIMTKNASE"/>
</dbReference>
<feature type="binding site" evidence="11">
    <location>
        <position position="60"/>
    </location>
    <ligand>
        <name>substrate</name>
    </ligand>
</feature>
<dbReference type="PANTHER" id="PTHR21087">
    <property type="entry name" value="SHIKIMATE KINASE"/>
    <property type="match status" value="1"/>
</dbReference>
<keyword evidence="11" id="KW-0963">Cytoplasm</keyword>
<dbReference type="GO" id="GO:0009423">
    <property type="term" value="P:chorismate biosynthetic process"/>
    <property type="evidence" value="ECO:0007669"/>
    <property type="project" value="UniProtKB-UniRule"/>
</dbReference>
<comment type="pathway">
    <text evidence="1 11">Metabolic intermediate biosynthesis; chorismate biosynthesis; chorismate from D-erythrose 4-phosphate and phosphoenolpyruvate: step 5/7.</text>
</comment>
<feature type="binding site" evidence="11">
    <location>
        <position position="156"/>
    </location>
    <ligand>
        <name>ATP</name>
        <dbReference type="ChEBI" id="CHEBI:30616"/>
    </ligand>
</feature>
<evidence type="ECO:0000313" key="12">
    <source>
        <dbReference type="EMBL" id="BBO22011.1"/>
    </source>
</evidence>
<keyword evidence="4 11" id="KW-0028">Amino-acid biosynthesis</keyword>
<evidence type="ECO:0000256" key="9">
    <source>
        <dbReference type="ARBA" id="ARBA00023141"/>
    </source>
</evidence>
<comment type="similarity">
    <text evidence="2 11">Belongs to the shikimate kinase family.</text>
</comment>
<evidence type="ECO:0000256" key="4">
    <source>
        <dbReference type="ARBA" id="ARBA00022605"/>
    </source>
</evidence>
<keyword evidence="11" id="KW-0479">Metal-binding</keyword>
<evidence type="ECO:0000256" key="6">
    <source>
        <dbReference type="ARBA" id="ARBA00022741"/>
    </source>
</evidence>
<dbReference type="HAMAP" id="MF_00109">
    <property type="entry name" value="Shikimate_kinase"/>
    <property type="match status" value="1"/>
</dbReference>
<feature type="binding site" evidence="11">
    <location>
        <position position="18"/>
    </location>
    <ligand>
        <name>Mg(2+)</name>
        <dbReference type="ChEBI" id="CHEBI:18420"/>
    </ligand>
</feature>
<dbReference type="GO" id="GO:0000287">
    <property type="term" value="F:magnesium ion binding"/>
    <property type="evidence" value="ECO:0007669"/>
    <property type="project" value="UniProtKB-UniRule"/>
</dbReference>
<evidence type="ECO:0000256" key="11">
    <source>
        <dbReference type="HAMAP-Rule" id="MF_00109"/>
    </source>
</evidence>
<evidence type="ECO:0000256" key="2">
    <source>
        <dbReference type="ARBA" id="ARBA00006997"/>
    </source>
</evidence>
<keyword evidence="11" id="KW-0460">Magnesium</keyword>
<dbReference type="GO" id="GO:0009073">
    <property type="term" value="P:aromatic amino acid family biosynthetic process"/>
    <property type="evidence" value="ECO:0007669"/>
    <property type="project" value="UniProtKB-KW"/>
</dbReference>
<feature type="binding site" evidence="11">
    <location>
        <position position="82"/>
    </location>
    <ligand>
        <name>substrate</name>
    </ligand>
</feature>
<dbReference type="SUPFAM" id="SSF52540">
    <property type="entry name" value="P-loop containing nucleoside triphosphate hydrolases"/>
    <property type="match status" value="1"/>
</dbReference>
<dbReference type="Proteomes" id="UP000662914">
    <property type="component" value="Chromosome"/>
</dbReference>
<evidence type="ECO:0000256" key="5">
    <source>
        <dbReference type="ARBA" id="ARBA00022679"/>
    </source>
</evidence>
<feature type="binding site" evidence="11">
    <location>
        <position position="120"/>
    </location>
    <ligand>
        <name>ATP</name>
        <dbReference type="ChEBI" id="CHEBI:30616"/>
    </ligand>
</feature>
<evidence type="ECO:0000256" key="7">
    <source>
        <dbReference type="ARBA" id="ARBA00022777"/>
    </source>
</evidence>
<reference evidence="12" key="1">
    <citation type="journal article" name="DNA Res.">
        <title>The physiological potential of anammox bacteria as revealed by their core genome structure.</title>
        <authorList>
            <person name="Okubo T."/>
            <person name="Toyoda A."/>
            <person name="Fukuhara K."/>
            <person name="Uchiyama I."/>
            <person name="Harigaya Y."/>
            <person name="Kuroiwa M."/>
            <person name="Suzuki T."/>
            <person name="Murakami Y."/>
            <person name="Suwa Y."/>
            <person name="Takami H."/>
        </authorList>
    </citation>
    <scope>NUCLEOTIDE SEQUENCE</scope>
    <source>
        <strain evidence="12">317325-3</strain>
    </source>
</reference>
<sequence length="175" mass="19575">MRTCGNIYLVGMMGAGKTTIGRHLARRLNKRFVDCDHEIEARTGVRIPLIFEIEGEPGFRCRESRVLRELSREEGLVLATGGGAVLDPGNRSCLSETGLVVYLCASPEALFARTQHDRNRPLLQVENPLGKIRELHGLRDPLYREIADIVFEGGRRTPLAVARQLEGEIRKICEP</sequence>
<comment type="function">
    <text evidence="11">Catalyzes the specific phosphorylation of the 3-hydroxyl group of shikimic acid using ATP as a cosubstrate.</text>
</comment>
<dbReference type="InterPro" id="IPR000623">
    <property type="entry name" value="Shikimate_kinase/TSH1"/>
</dbReference>
<name>A0A809S722_9PROT</name>
<accession>A0A809S722</accession>
<feature type="binding site" evidence="11">
    <location>
        <position position="36"/>
    </location>
    <ligand>
        <name>substrate</name>
    </ligand>
</feature>
<evidence type="ECO:0000256" key="3">
    <source>
        <dbReference type="ARBA" id="ARBA00012154"/>
    </source>
</evidence>
<comment type="subunit">
    <text evidence="11">Monomer.</text>
</comment>
<feature type="binding site" evidence="11">
    <location>
        <position position="139"/>
    </location>
    <ligand>
        <name>substrate</name>
    </ligand>
</feature>
<dbReference type="InterPro" id="IPR027417">
    <property type="entry name" value="P-loop_NTPase"/>
</dbReference>
<dbReference type="Pfam" id="PF01202">
    <property type="entry name" value="SKI"/>
    <property type="match status" value="1"/>
</dbReference>
<dbReference type="InterPro" id="IPR031322">
    <property type="entry name" value="Shikimate/glucono_kinase"/>
</dbReference>
<dbReference type="EMBL" id="AP021857">
    <property type="protein sequence ID" value="BBO22011.1"/>
    <property type="molecule type" value="Genomic_DNA"/>
</dbReference>
<comment type="subcellular location">
    <subcellularLocation>
        <location evidence="11">Cytoplasm</location>
    </subcellularLocation>
</comment>
<dbReference type="PROSITE" id="PS01128">
    <property type="entry name" value="SHIKIMATE_KINASE"/>
    <property type="match status" value="1"/>
</dbReference>
<dbReference type="Gene3D" id="3.40.50.300">
    <property type="entry name" value="P-loop containing nucleotide triphosphate hydrolases"/>
    <property type="match status" value="1"/>
</dbReference>
<feature type="binding site" evidence="11">
    <location>
        <begin position="14"/>
        <end position="19"/>
    </location>
    <ligand>
        <name>ATP</name>
        <dbReference type="ChEBI" id="CHEBI:30616"/>
    </ligand>
</feature>
<comment type="catalytic activity">
    <reaction evidence="10 11">
        <text>shikimate + ATP = 3-phosphoshikimate + ADP + H(+)</text>
        <dbReference type="Rhea" id="RHEA:13121"/>
        <dbReference type="ChEBI" id="CHEBI:15378"/>
        <dbReference type="ChEBI" id="CHEBI:30616"/>
        <dbReference type="ChEBI" id="CHEBI:36208"/>
        <dbReference type="ChEBI" id="CHEBI:145989"/>
        <dbReference type="ChEBI" id="CHEBI:456216"/>
        <dbReference type="EC" id="2.7.1.71"/>
    </reaction>
</comment>
<proteinExistence type="inferred from homology"/>
<dbReference type="InterPro" id="IPR023000">
    <property type="entry name" value="Shikimate_kinase_CS"/>
</dbReference>
<keyword evidence="5 11" id="KW-0808">Transferase</keyword>
<dbReference type="GO" id="GO:0004765">
    <property type="term" value="F:shikimate kinase activity"/>
    <property type="evidence" value="ECO:0007669"/>
    <property type="project" value="UniProtKB-UniRule"/>
</dbReference>
<dbReference type="GO" id="GO:0008652">
    <property type="term" value="P:amino acid biosynthetic process"/>
    <property type="evidence" value="ECO:0007669"/>
    <property type="project" value="UniProtKB-KW"/>
</dbReference>
<organism evidence="12 13">
    <name type="scientific">Candidatus Desulfobacillus denitrificans</name>
    <dbReference type="NCBI Taxonomy" id="2608985"/>
    <lineage>
        <taxon>Bacteria</taxon>
        <taxon>Pseudomonadati</taxon>
        <taxon>Pseudomonadota</taxon>
        <taxon>Betaproteobacteria</taxon>
        <taxon>Candidatus Desulfobacillus</taxon>
    </lineage>
</organism>
<dbReference type="EC" id="2.7.1.71" evidence="3 11"/>
<keyword evidence="9 11" id="KW-0057">Aromatic amino acid biosynthesis</keyword>
<keyword evidence="6 11" id="KW-0547">Nucleotide-binding</keyword>
<evidence type="ECO:0000256" key="1">
    <source>
        <dbReference type="ARBA" id="ARBA00004842"/>
    </source>
</evidence>